<proteinExistence type="predicted"/>
<dbReference type="Gene3D" id="3.30.9.10">
    <property type="entry name" value="D-Amino Acid Oxidase, subunit A, domain 2"/>
    <property type="match status" value="1"/>
</dbReference>
<dbReference type="EMBL" id="NHOA01000153">
    <property type="protein sequence ID" value="PHQ37481.1"/>
    <property type="molecule type" value="Genomic_DNA"/>
</dbReference>
<protein>
    <submittedName>
        <fullName evidence="3">FAD-dependent oxidoreductase</fullName>
    </submittedName>
</protein>
<dbReference type="Proteomes" id="UP000222824">
    <property type="component" value="Unassembled WGS sequence"/>
</dbReference>
<dbReference type="Pfam" id="PF01266">
    <property type="entry name" value="DAO"/>
    <property type="match status" value="1"/>
</dbReference>
<dbReference type="PANTHER" id="PTHR13847:SF287">
    <property type="entry name" value="FAD-DEPENDENT OXIDOREDUCTASE DOMAIN-CONTAINING PROTEIN 1"/>
    <property type="match status" value="1"/>
</dbReference>
<reference evidence="3 4" key="1">
    <citation type="journal article" date="2014" name="Front. Microbiol.">
        <title>Population and genomic analysis of the genus Halorubrum.</title>
        <authorList>
            <person name="Fullmer M.S."/>
            <person name="Soucy S.M."/>
            <person name="Swithers K.S."/>
            <person name="Makkay A.M."/>
            <person name="Wheeler R."/>
            <person name="Ventosa A."/>
            <person name="Gogarten J.P."/>
            <person name="Papke R.T."/>
        </authorList>
    </citation>
    <scope>NUCLEOTIDE SEQUENCE [LARGE SCALE GENOMIC DNA]</scope>
    <source>
        <strain evidence="3 4">C49</strain>
    </source>
</reference>
<dbReference type="InterPro" id="IPR006076">
    <property type="entry name" value="FAD-dep_OxRdtase"/>
</dbReference>
<keyword evidence="4" id="KW-1185">Reference proteome</keyword>
<dbReference type="OrthoDB" id="168391at2157"/>
<dbReference type="Gene3D" id="3.50.50.60">
    <property type="entry name" value="FAD/NAD(P)-binding domain"/>
    <property type="match status" value="1"/>
</dbReference>
<dbReference type="GO" id="GO:0005737">
    <property type="term" value="C:cytoplasm"/>
    <property type="evidence" value="ECO:0007669"/>
    <property type="project" value="TreeGrafter"/>
</dbReference>
<dbReference type="RefSeq" id="WP_099256735.1">
    <property type="nucleotide sequence ID" value="NZ_NHOA01000153.1"/>
</dbReference>
<evidence type="ECO:0000259" key="2">
    <source>
        <dbReference type="Pfam" id="PF01266"/>
    </source>
</evidence>
<dbReference type="GO" id="GO:0016491">
    <property type="term" value="F:oxidoreductase activity"/>
    <property type="evidence" value="ECO:0007669"/>
    <property type="project" value="UniProtKB-KW"/>
</dbReference>
<dbReference type="AlphaFoldDB" id="A0A2G1WER9"/>
<sequence>MTVVIIGGGIVGCASAYYLAERGADVILFERASLGAGATDRAAGGIREQFSTEVNIRLSQAAISVWETFEANFGTDIKYRRPGYLYLARDDSTAALFEETVTFQNDHGVDSRILDPEEATEYVPGLRTGQYVAAAYCPTGGFADPHLGLQGFSMAATEAGAAIETGVAVTDLRVRDGRVVGVDTTEGRYDADVVVNAAGSWSPQIASMVGIDLPVTPKRRQALIVDPESPVPDSNPLVTDLDDGCYFRPERNGQALVGGHFGSDQPYDPDKYEKSHDLDWAADVVEHVATVADHFGPDSRVIRGWAGLYAMTPDHHPIIEESMPGLLTATGFSGHGFMQSPATGQLVAELVLDGEATTVDISPLARDRFERGEALHETYFSA</sequence>
<dbReference type="PANTHER" id="PTHR13847">
    <property type="entry name" value="SARCOSINE DEHYDROGENASE-RELATED"/>
    <property type="match status" value="1"/>
</dbReference>
<organism evidence="3 4">
    <name type="scientific">Halorubrum persicum</name>
    <dbReference type="NCBI Taxonomy" id="1383844"/>
    <lineage>
        <taxon>Archaea</taxon>
        <taxon>Methanobacteriati</taxon>
        <taxon>Methanobacteriota</taxon>
        <taxon>Stenosarchaea group</taxon>
        <taxon>Halobacteria</taxon>
        <taxon>Halobacteriales</taxon>
        <taxon>Haloferacaceae</taxon>
        <taxon>Halorubrum</taxon>
    </lineage>
</organism>
<dbReference type="InterPro" id="IPR036188">
    <property type="entry name" value="FAD/NAD-bd_sf"/>
</dbReference>
<feature type="domain" description="FAD dependent oxidoreductase" evidence="2">
    <location>
        <begin position="3"/>
        <end position="350"/>
    </location>
</feature>
<dbReference type="SUPFAM" id="SSF51905">
    <property type="entry name" value="FAD/NAD(P)-binding domain"/>
    <property type="match status" value="1"/>
</dbReference>
<evidence type="ECO:0000313" key="3">
    <source>
        <dbReference type="EMBL" id="PHQ37481.1"/>
    </source>
</evidence>
<evidence type="ECO:0000256" key="1">
    <source>
        <dbReference type="ARBA" id="ARBA00023002"/>
    </source>
</evidence>
<comment type="caution">
    <text evidence="3">The sequence shown here is derived from an EMBL/GenBank/DDBJ whole genome shotgun (WGS) entry which is preliminary data.</text>
</comment>
<evidence type="ECO:0000313" key="4">
    <source>
        <dbReference type="Proteomes" id="UP000222824"/>
    </source>
</evidence>
<name>A0A2G1WER9_9EURY</name>
<gene>
    <name evidence="3" type="ORF">DJ69_16780</name>
</gene>
<keyword evidence="1" id="KW-0560">Oxidoreductase</keyword>
<accession>A0A2G1WER9</accession>